<dbReference type="GO" id="GO:0050667">
    <property type="term" value="P:homocysteine metabolic process"/>
    <property type="evidence" value="ECO:0007669"/>
    <property type="project" value="TreeGrafter"/>
</dbReference>
<dbReference type="Proteomes" id="UP001288778">
    <property type="component" value="Unassembled WGS sequence"/>
</dbReference>
<dbReference type="PANTHER" id="PTHR45833:SF1">
    <property type="entry name" value="METHIONINE SYNTHASE"/>
    <property type="match status" value="1"/>
</dbReference>
<sequence>MITKVNGRGKEVLIGGKKTVTIGERINPTGKKKIEAALKAKNYEVILEEAKNQIKDGADILDVNVGVGGVNEVEVLPELIEYLQKEIDVPLC</sequence>
<dbReference type="EMBL" id="WNUI01000678">
    <property type="protein sequence ID" value="MDZ4910741.1"/>
    <property type="molecule type" value="Genomic_DNA"/>
</dbReference>
<evidence type="ECO:0000313" key="8">
    <source>
        <dbReference type="EMBL" id="MDZ4910741.1"/>
    </source>
</evidence>
<feature type="domain" description="Pterin-binding" evidence="7">
    <location>
        <begin position="19"/>
        <end position="92"/>
    </location>
</feature>
<evidence type="ECO:0000256" key="4">
    <source>
        <dbReference type="ARBA" id="ARBA00022679"/>
    </source>
</evidence>
<dbReference type="GO" id="GO:0046653">
    <property type="term" value="P:tetrahydrofolate metabolic process"/>
    <property type="evidence" value="ECO:0007669"/>
    <property type="project" value="TreeGrafter"/>
</dbReference>
<dbReference type="PANTHER" id="PTHR45833">
    <property type="entry name" value="METHIONINE SYNTHASE"/>
    <property type="match status" value="1"/>
</dbReference>
<keyword evidence="4" id="KW-0808">Transferase</keyword>
<keyword evidence="3" id="KW-0846">Cobalamin</keyword>
<evidence type="ECO:0000256" key="1">
    <source>
        <dbReference type="ARBA" id="ARBA00010398"/>
    </source>
</evidence>
<evidence type="ECO:0000256" key="6">
    <source>
        <dbReference type="ARBA" id="ARBA00023285"/>
    </source>
</evidence>
<evidence type="ECO:0000256" key="3">
    <source>
        <dbReference type="ARBA" id="ARBA00022628"/>
    </source>
</evidence>
<dbReference type="InterPro" id="IPR050554">
    <property type="entry name" value="Met_Synthase/Corrinoid"/>
</dbReference>
<dbReference type="GO" id="GO:0046872">
    <property type="term" value="F:metal ion binding"/>
    <property type="evidence" value="ECO:0007669"/>
    <property type="project" value="UniProtKB-KW"/>
</dbReference>
<feature type="non-terminal residue" evidence="8">
    <location>
        <position position="92"/>
    </location>
</feature>
<dbReference type="InterPro" id="IPR011005">
    <property type="entry name" value="Dihydropteroate_synth-like_sf"/>
</dbReference>
<accession>A0AAW9I949</accession>
<dbReference type="SUPFAM" id="SSF51717">
    <property type="entry name" value="Dihydropteroate synthetase-like"/>
    <property type="match status" value="1"/>
</dbReference>
<evidence type="ECO:0000256" key="5">
    <source>
        <dbReference type="ARBA" id="ARBA00022723"/>
    </source>
</evidence>
<dbReference type="GO" id="GO:0031419">
    <property type="term" value="F:cobalamin binding"/>
    <property type="evidence" value="ECO:0007669"/>
    <property type="project" value="UniProtKB-KW"/>
</dbReference>
<gene>
    <name evidence="8" type="ORF">GNF68_17365</name>
</gene>
<dbReference type="RefSeq" id="WP_322395916.1">
    <property type="nucleotide sequence ID" value="NZ_WNUI01000678.1"/>
</dbReference>
<name>A0AAW9I949_CLOPF</name>
<dbReference type="AlphaFoldDB" id="A0AAW9I949"/>
<dbReference type="GO" id="GO:0008705">
    <property type="term" value="F:methionine synthase activity"/>
    <property type="evidence" value="ECO:0007669"/>
    <property type="project" value="TreeGrafter"/>
</dbReference>
<organism evidence="8 9">
    <name type="scientific">Clostridium perfringens</name>
    <dbReference type="NCBI Taxonomy" id="1502"/>
    <lineage>
        <taxon>Bacteria</taxon>
        <taxon>Bacillati</taxon>
        <taxon>Bacillota</taxon>
        <taxon>Clostridia</taxon>
        <taxon>Eubacteriales</taxon>
        <taxon>Clostridiaceae</taxon>
        <taxon>Clostridium</taxon>
    </lineage>
</organism>
<dbReference type="GO" id="GO:0005829">
    <property type="term" value="C:cytosol"/>
    <property type="evidence" value="ECO:0007669"/>
    <property type="project" value="TreeGrafter"/>
</dbReference>
<dbReference type="GO" id="GO:0032259">
    <property type="term" value="P:methylation"/>
    <property type="evidence" value="ECO:0007669"/>
    <property type="project" value="UniProtKB-KW"/>
</dbReference>
<proteinExistence type="inferred from homology"/>
<evidence type="ECO:0000256" key="2">
    <source>
        <dbReference type="ARBA" id="ARBA00022603"/>
    </source>
</evidence>
<keyword evidence="2" id="KW-0489">Methyltransferase</keyword>
<dbReference type="InterPro" id="IPR000489">
    <property type="entry name" value="Pterin-binding_dom"/>
</dbReference>
<protein>
    <recommendedName>
        <fullName evidence="7">Pterin-binding domain-containing protein</fullName>
    </recommendedName>
</protein>
<comment type="similarity">
    <text evidence="1">Belongs to the vitamin-B12 dependent methionine synthase family.</text>
</comment>
<evidence type="ECO:0000313" key="9">
    <source>
        <dbReference type="Proteomes" id="UP001288778"/>
    </source>
</evidence>
<dbReference type="Gene3D" id="3.20.20.20">
    <property type="entry name" value="Dihydropteroate synthase-like"/>
    <property type="match status" value="1"/>
</dbReference>
<dbReference type="Pfam" id="PF00809">
    <property type="entry name" value="Pterin_bind"/>
    <property type="match status" value="1"/>
</dbReference>
<evidence type="ECO:0000259" key="7">
    <source>
        <dbReference type="PROSITE" id="PS50972"/>
    </source>
</evidence>
<dbReference type="PROSITE" id="PS50972">
    <property type="entry name" value="PTERIN_BINDING"/>
    <property type="match status" value="1"/>
</dbReference>
<comment type="caution">
    <text evidence="8">The sequence shown here is derived from an EMBL/GenBank/DDBJ whole genome shotgun (WGS) entry which is preliminary data.</text>
</comment>
<keyword evidence="5" id="KW-0479">Metal-binding</keyword>
<reference evidence="8" key="1">
    <citation type="submission" date="2019-11" db="EMBL/GenBank/DDBJ databases">
        <title>Characterization of Clostridium perfringens isolates from swine manure treated agricultural soils.</title>
        <authorList>
            <person name="Wushke S.T."/>
        </authorList>
    </citation>
    <scope>NUCLEOTIDE SEQUENCE</scope>
    <source>
        <strain evidence="8">X94</strain>
    </source>
</reference>
<keyword evidence="6" id="KW-0170">Cobalt</keyword>